<proteinExistence type="predicted"/>
<evidence type="ECO:0000313" key="2">
    <source>
        <dbReference type="Proteomes" id="UP000198771"/>
    </source>
</evidence>
<evidence type="ECO:0000313" key="1">
    <source>
        <dbReference type="EMBL" id="SDB57218.1"/>
    </source>
</evidence>
<dbReference type="RefSeq" id="WP_208596662.1">
    <property type="nucleotide sequence ID" value="NZ_FMXO01000018.1"/>
</dbReference>
<keyword evidence="2" id="KW-1185">Reference proteome</keyword>
<reference evidence="1 2" key="1">
    <citation type="submission" date="2016-10" db="EMBL/GenBank/DDBJ databases">
        <authorList>
            <person name="de Groot N.N."/>
        </authorList>
    </citation>
    <scope>NUCLEOTIDE SEQUENCE [LARGE SCALE GENOMIC DNA]</scope>
    <source>
        <strain evidence="1 2">ASO4-2</strain>
    </source>
</reference>
<dbReference type="AlphaFoldDB" id="A0A1G6EIN0"/>
<dbReference type="EMBL" id="FMXO01000018">
    <property type="protein sequence ID" value="SDB57218.1"/>
    <property type="molecule type" value="Genomic_DNA"/>
</dbReference>
<gene>
    <name evidence="1" type="ORF">SAMN05660653_02876</name>
</gene>
<dbReference type="STRING" id="617002.SAMN05660653_02876"/>
<dbReference type="Proteomes" id="UP000198771">
    <property type="component" value="Unassembled WGS sequence"/>
</dbReference>
<protein>
    <submittedName>
        <fullName evidence="1">Uncharacterized protein</fullName>
    </submittedName>
</protein>
<sequence>MLEAAGFTNIQVEIKPRSREIIANWKIADSENYAVAAYILAVKPF</sequence>
<organism evidence="1 2">
    <name type="scientific">Desulfonatronum thiosulfatophilum</name>
    <dbReference type="NCBI Taxonomy" id="617002"/>
    <lineage>
        <taxon>Bacteria</taxon>
        <taxon>Pseudomonadati</taxon>
        <taxon>Thermodesulfobacteriota</taxon>
        <taxon>Desulfovibrionia</taxon>
        <taxon>Desulfovibrionales</taxon>
        <taxon>Desulfonatronaceae</taxon>
        <taxon>Desulfonatronum</taxon>
    </lineage>
</organism>
<name>A0A1G6EIN0_9BACT</name>
<accession>A0A1G6EIN0</accession>